<comment type="caution">
    <text evidence="1">The sequence shown here is derived from an EMBL/GenBank/DDBJ whole genome shotgun (WGS) entry which is preliminary data.</text>
</comment>
<gene>
    <name evidence="1" type="ORF">NP493_6591g00001</name>
</gene>
<evidence type="ECO:0000313" key="2">
    <source>
        <dbReference type="Proteomes" id="UP001209878"/>
    </source>
</evidence>
<reference evidence="1" key="1">
    <citation type="journal article" date="2023" name="Mol. Biol. Evol.">
        <title>Third-Generation Sequencing Reveals the Adaptive Role of the Epigenome in Three Deep-Sea Polychaetes.</title>
        <authorList>
            <person name="Perez M."/>
            <person name="Aroh O."/>
            <person name="Sun Y."/>
            <person name="Lan Y."/>
            <person name="Juniper S.K."/>
            <person name="Young C.R."/>
            <person name="Angers B."/>
            <person name="Qian P.Y."/>
        </authorList>
    </citation>
    <scope>NUCLEOTIDE SEQUENCE</scope>
    <source>
        <strain evidence="1">R07B-5</strain>
    </source>
</reference>
<dbReference type="EMBL" id="JAODUO010006576">
    <property type="protein sequence ID" value="KAK2139223.1"/>
    <property type="molecule type" value="Genomic_DNA"/>
</dbReference>
<proteinExistence type="predicted"/>
<dbReference type="AlphaFoldDB" id="A0AAD9MP74"/>
<keyword evidence="2" id="KW-1185">Reference proteome</keyword>
<organism evidence="1 2">
    <name type="scientific">Ridgeia piscesae</name>
    <name type="common">Tubeworm</name>
    <dbReference type="NCBI Taxonomy" id="27915"/>
    <lineage>
        <taxon>Eukaryota</taxon>
        <taxon>Metazoa</taxon>
        <taxon>Spiralia</taxon>
        <taxon>Lophotrochozoa</taxon>
        <taxon>Annelida</taxon>
        <taxon>Polychaeta</taxon>
        <taxon>Sedentaria</taxon>
        <taxon>Canalipalpata</taxon>
        <taxon>Sabellida</taxon>
        <taxon>Siboglinidae</taxon>
        <taxon>Ridgeia</taxon>
    </lineage>
</organism>
<accession>A0AAD9MP74</accession>
<protein>
    <submittedName>
        <fullName evidence="1">Uncharacterized protein</fullName>
    </submittedName>
</protein>
<sequence length="43" mass="4996">MVYTQCGYEHVSSNDHFLRIVHHICRVYLLCGYGHVSSNDHFG</sequence>
<dbReference type="Proteomes" id="UP001209878">
    <property type="component" value="Unassembled WGS sequence"/>
</dbReference>
<evidence type="ECO:0000313" key="1">
    <source>
        <dbReference type="EMBL" id="KAK2139223.1"/>
    </source>
</evidence>
<name>A0AAD9MP74_RIDPI</name>